<dbReference type="PANTHER" id="PTHR47274">
    <property type="entry name" value="BTB/POZ DOMAIN CONTAINING PROTEIN, EXPRESSED-RELATED"/>
    <property type="match status" value="1"/>
</dbReference>
<comment type="function">
    <text evidence="1">May act as a substrate-specific adapter of an E3 ubiquitin-protein ligase complex (CUL3-RBX1-BTB) which mediates the ubiquitination and subsequent proteasomal degradation of target proteins.</text>
</comment>
<dbReference type="SUPFAM" id="SSF54695">
    <property type="entry name" value="POZ domain"/>
    <property type="match status" value="1"/>
</dbReference>
<evidence type="ECO:0000313" key="4">
    <source>
        <dbReference type="EMBL" id="CDY52933.1"/>
    </source>
</evidence>
<dbReference type="OMA" id="FIASHME"/>
<dbReference type="PROSITE" id="PS50097">
    <property type="entry name" value="BTB"/>
    <property type="match status" value="1"/>
</dbReference>
<gene>
    <name evidence="4" type="primary">BnaA04g29400D</name>
    <name evidence="4" type="ORF">GSBRNA2T00008118001</name>
</gene>
<evidence type="ECO:0000256" key="1">
    <source>
        <dbReference type="ARBA" id="ARBA00002668"/>
    </source>
</evidence>
<dbReference type="EMBL" id="LK033142">
    <property type="protein sequence ID" value="CDY52933.1"/>
    <property type="molecule type" value="Genomic_DNA"/>
</dbReference>
<protein>
    <submittedName>
        <fullName evidence="4">BnaA04g29400D protein</fullName>
    </submittedName>
</protein>
<dbReference type="Proteomes" id="UP000028999">
    <property type="component" value="Unassembled WGS sequence"/>
</dbReference>
<dbReference type="Gene3D" id="3.30.710.10">
    <property type="entry name" value="Potassium Channel Kv1.1, Chain A"/>
    <property type="match status" value="2"/>
</dbReference>
<dbReference type="PANTHER" id="PTHR47274:SF6">
    <property type="entry name" value="GENOME ASSEMBLY, CHROMOSOME: A04"/>
    <property type="match status" value="1"/>
</dbReference>
<evidence type="ECO:0000256" key="2">
    <source>
        <dbReference type="ARBA" id="ARBA00004906"/>
    </source>
</evidence>
<feature type="domain" description="BTB" evidence="3">
    <location>
        <begin position="130"/>
        <end position="194"/>
    </location>
</feature>
<dbReference type="InterPro" id="IPR044784">
    <property type="entry name" value="At1g01640-like"/>
</dbReference>
<name>A0A078IVB5_BRANA</name>
<dbReference type="UniPathway" id="UPA00143"/>
<dbReference type="PaxDb" id="3708-A0A078IVB5"/>
<organism evidence="4 5">
    <name type="scientific">Brassica napus</name>
    <name type="common">Rape</name>
    <dbReference type="NCBI Taxonomy" id="3708"/>
    <lineage>
        <taxon>Eukaryota</taxon>
        <taxon>Viridiplantae</taxon>
        <taxon>Streptophyta</taxon>
        <taxon>Embryophyta</taxon>
        <taxon>Tracheophyta</taxon>
        <taxon>Spermatophyta</taxon>
        <taxon>Magnoliopsida</taxon>
        <taxon>eudicotyledons</taxon>
        <taxon>Gunneridae</taxon>
        <taxon>Pentapetalae</taxon>
        <taxon>rosids</taxon>
        <taxon>malvids</taxon>
        <taxon>Brassicales</taxon>
        <taxon>Brassicaceae</taxon>
        <taxon>Brassiceae</taxon>
        <taxon>Brassica</taxon>
    </lineage>
</organism>
<dbReference type="STRING" id="3708.A0A078IVB5"/>
<dbReference type="InterPro" id="IPR011333">
    <property type="entry name" value="SKP1/BTB/POZ_sf"/>
</dbReference>
<sequence length="295" mass="33318">MSANKKSSPMQTERDAANKMEFDGALMNATQWQAHVFLKAGDQTDAIAAHKLILMVQHVRVLYLAADKYEIPHLQDLCRNQLSGTRNVFDVLDLAKIHHDNILEHEVSKFIASHMEGVSSSSKFMSFVESDPALTVQAIRGHVARSKVFIRNILESDDFKASLSKETITLSEMKHDELETFLEFIYNGSLSDTKMMQHVHVLYLAADKYEIPHLQDLCRNQLIGSKNITNFIISHMEGISFSSKFMSFVESNPALTVQMIRGHVSLNRLKSTTAQLRCCPEARPISCKHEEVGKI</sequence>
<keyword evidence="5" id="KW-1185">Reference proteome</keyword>
<dbReference type="AlphaFoldDB" id="A0A078IVB5"/>
<comment type="pathway">
    <text evidence="2">Protein modification; protein ubiquitination.</text>
</comment>
<reference evidence="4 5" key="1">
    <citation type="journal article" date="2014" name="Science">
        <title>Plant genetics. Early allopolyploid evolution in the post-Neolithic Brassica napus oilseed genome.</title>
        <authorList>
            <person name="Chalhoub B."/>
            <person name="Denoeud F."/>
            <person name="Liu S."/>
            <person name="Parkin I.A."/>
            <person name="Tang H."/>
            <person name="Wang X."/>
            <person name="Chiquet J."/>
            <person name="Belcram H."/>
            <person name="Tong C."/>
            <person name="Samans B."/>
            <person name="Correa M."/>
            <person name="Da Silva C."/>
            <person name="Just J."/>
            <person name="Falentin C."/>
            <person name="Koh C.S."/>
            <person name="Le Clainche I."/>
            <person name="Bernard M."/>
            <person name="Bento P."/>
            <person name="Noel B."/>
            <person name="Labadie K."/>
            <person name="Alberti A."/>
            <person name="Charles M."/>
            <person name="Arnaud D."/>
            <person name="Guo H."/>
            <person name="Daviaud C."/>
            <person name="Alamery S."/>
            <person name="Jabbari K."/>
            <person name="Zhao M."/>
            <person name="Edger P.P."/>
            <person name="Chelaifa H."/>
            <person name="Tack D."/>
            <person name="Lassalle G."/>
            <person name="Mestiri I."/>
            <person name="Schnel N."/>
            <person name="Le Paslier M.C."/>
            <person name="Fan G."/>
            <person name="Renault V."/>
            <person name="Bayer P.E."/>
            <person name="Golicz A.A."/>
            <person name="Manoli S."/>
            <person name="Lee T.H."/>
            <person name="Thi V.H."/>
            <person name="Chalabi S."/>
            <person name="Hu Q."/>
            <person name="Fan C."/>
            <person name="Tollenaere R."/>
            <person name="Lu Y."/>
            <person name="Battail C."/>
            <person name="Shen J."/>
            <person name="Sidebottom C.H."/>
            <person name="Wang X."/>
            <person name="Canaguier A."/>
            <person name="Chauveau A."/>
            <person name="Berard A."/>
            <person name="Deniot G."/>
            <person name="Guan M."/>
            <person name="Liu Z."/>
            <person name="Sun F."/>
            <person name="Lim Y.P."/>
            <person name="Lyons E."/>
            <person name="Town C.D."/>
            <person name="Bancroft I."/>
            <person name="Wang X."/>
            <person name="Meng J."/>
            <person name="Ma J."/>
            <person name="Pires J.C."/>
            <person name="King G.J."/>
            <person name="Brunel D."/>
            <person name="Delourme R."/>
            <person name="Renard M."/>
            <person name="Aury J.M."/>
            <person name="Adams K.L."/>
            <person name="Batley J."/>
            <person name="Snowdon R.J."/>
            <person name="Tost J."/>
            <person name="Edwards D."/>
            <person name="Zhou Y."/>
            <person name="Hua W."/>
            <person name="Sharpe A.G."/>
            <person name="Paterson A.H."/>
            <person name="Guan C."/>
            <person name="Wincker P."/>
        </authorList>
    </citation>
    <scope>NUCLEOTIDE SEQUENCE [LARGE SCALE GENOMIC DNA]</scope>
    <source>
        <strain evidence="5">cv. Darmor-bzh</strain>
    </source>
</reference>
<dbReference type="CDD" id="cd18186">
    <property type="entry name" value="BTB_POZ_ZBTB_KLHL-like"/>
    <property type="match status" value="1"/>
</dbReference>
<dbReference type="Pfam" id="PF00651">
    <property type="entry name" value="BTB"/>
    <property type="match status" value="1"/>
</dbReference>
<evidence type="ECO:0000259" key="3">
    <source>
        <dbReference type="PROSITE" id="PS50097"/>
    </source>
</evidence>
<dbReference type="InterPro" id="IPR000210">
    <property type="entry name" value="BTB/POZ_dom"/>
</dbReference>
<dbReference type="GO" id="GO:0016567">
    <property type="term" value="P:protein ubiquitination"/>
    <property type="evidence" value="ECO:0007669"/>
    <property type="project" value="UniProtKB-UniPathway"/>
</dbReference>
<dbReference type="Gramene" id="CDY52933">
    <property type="protein sequence ID" value="CDY52933"/>
    <property type="gene ID" value="GSBRNA2T00008118001"/>
</dbReference>
<proteinExistence type="predicted"/>
<dbReference type="CDD" id="cd14733">
    <property type="entry name" value="BACK"/>
    <property type="match status" value="1"/>
</dbReference>
<evidence type="ECO:0000313" key="5">
    <source>
        <dbReference type="Proteomes" id="UP000028999"/>
    </source>
</evidence>
<accession>A0A078IVB5</accession>